<reference evidence="1 2" key="1">
    <citation type="submission" date="2014-11" db="EMBL/GenBank/DDBJ databases">
        <title>Genetic blueprint of the zoonotic pathogen Toxocara canis.</title>
        <authorList>
            <person name="Zhu X.-Q."/>
            <person name="Korhonen P.K."/>
            <person name="Cai H."/>
            <person name="Young N.D."/>
            <person name="Nejsum P."/>
            <person name="von Samson-Himmelstjerna G."/>
            <person name="Boag P.R."/>
            <person name="Tan P."/>
            <person name="Li Q."/>
            <person name="Min J."/>
            <person name="Yang Y."/>
            <person name="Wang X."/>
            <person name="Fang X."/>
            <person name="Hall R.S."/>
            <person name="Hofmann A."/>
            <person name="Sternberg P.W."/>
            <person name="Jex A.R."/>
            <person name="Gasser R.B."/>
        </authorList>
    </citation>
    <scope>NUCLEOTIDE SEQUENCE [LARGE SCALE GENOMIC DNA]</scope>
    <source>
        <strain evidence="1">PN_DK_2014</strain>
    </source>
</reference>
<gene>
    <name evidence="1" type="ORF">Tcan_06634</name>
</gene>
<keyword evidence="2" id="KW-1185">Reference proteome</keyword>
<sequence length="120" mass="14014">MWSSAAAWLNRQTPKILLGHKTARSDFRIEQAREEEPLKPSRLCYFSPVQCLLHFSKEKIAEAVKNDEFRRHGMEKRASASAAIFHIKHAHKHRIRRARQRAQAASMLTMQLGMQWTFDT</sequence>
<dbReference type="Proteomes" id="UP000031036">
    <property type="component" value="Unassembled WGS sequence"/>
</dbReference>
<dbReference type="EMBL" id="JPKZ01002967">
    <property type="protein sequence ID" value="KHN74148.1"/>
    <property type="molecule type" value="Genomic_DNA"/>
</dbReference>
<protein>
    <submittedName>
        <fullName evidence="1">Uncharacterized protein</fullName>
    </submittedName>
</protein>
<organism evidence="1 2">
    <name type="scientific">Toxocara canis</name>
    <name type="common">Canine roundworm</name>
    <dbReference type="NCBI Taxonomy" id="6265"/>
    <lineage>
        <taxon>Eukaryota</taxon>
        <taxon>Metazoa</taxon>
        <taxon>Ecdysozoa</taxon>
        <taxon>Nematoda</taxon>
        <taxon>Chromadorea</taxon>
        <taxon>Rhabditida</taxon>
        <taxon>Spirurina</taxon>
        <taxon>Ascaridomorpha</taxon>
        <taxon>Ascaridoidea</taxon>
        <taxon>Toxocaridae</taxon>
        <taxon>Toxocara</taxon>
    </lineage>
</organism>
<evidence type="ECO:0000313" key="2">
    <source>
        <dbReference type="Proteomes" id="UP000031036"/>
    </source>
</evidence>
<dbReference type="AlphaFoldDB" id="A0A0B2UXG8"/>
<accession>A0A0B2UXG8</accession>
<proteinExistence type="predicted"/>
<name>A0A0B2UXG8_TOXCA</name>
<comment type="caution">
    <text evidence="1">The sequence shown here is derived from an EMBL/GenBank/DDBJ whole genome shotgun (WGS) entry which is preliminary data.</text>
</comment>
<evidence type="ECO:0000313" key="1">
    <source>
        <dbReference type="EMBL" id="KHN74148.1"/>
    </source>
</evidence>